<dbReference type="AlphaFoldDB" id="A0AAV7JHP8"/>
<evidence type="ECO:0000313" key="13">
    <source>
        <dbReference type="Proteomes" id="UP001165289"/>
    </source>
</evidence>
<evidence type="ECO:0000256" key="2">
    <source>
        <dbReference type="ARBA" id="ARBA00022454"/>
    </source>
</evidence>
<name>A0AAV7JHP8_9METZ</name>
<evidence type="ECO:0000256" key="10">
    <source>
        <dbReference type="SAM" id="MobiDB-lite"/>
    </source>
</evidence>
<dbReference type="Gene3D" id="2.30.29.150">
    <property type="match status" value="1"/>
</dbReference>
<feature type="compositionally biased region" description="Basic and acidic residues" evidence="10">
    <location>
        <begin position="197"/>
        <end position="212"/>
    </location>
</feature>
<dbReference type="GO" id="GO:0031491">
    <property type="term" value="F:nucleosome binding"/>
    <property type="evidence" value="ECO:0007669"/>
    <property type="project" value="TreeGrafter"/>
</dbReference>
<dbReference type="Proteomes" id="UP001165289">
    <property type="component" value="Unassembled WGS sequence"/>
</dbReference>
<evidence type="ECO:0000256" key="1">
    <source>
        <dbReference type="ARBA" id="ARBA00010060"/>
    </source>
</evidence>
<dbReference type="GO" id="GO:0006260">
    <property type="term" value="P:DNA replication"/>
    <property type="evidence" value="ECO:0007669"/>
    <property type="project" value="UniProtKB-KW"/>
</dbReference>
<keyword evidence="8 9" id="KW-0539">Nucleus</keyword>
<dbReference type="GO" id="GO:0035101">
    <property type="term" value="C:FACT complex"/>
    <property type="evidence" value="ECO:0007669"/>
    <property type="project" value="TreeGrafter"/>
</dbReference>
<dbReference type="Pfam" id="PF08512">
    <property type="entry name" value="Rttp106-like_middle"/>
    <property type="match status" value="1"/>
</dbReference>
<dbReference type="PANTHER" id="PTHR45849">
    <property type="entry name" value="FACT COMPLEX SUBUNIT SSRP1"/>
    <property type="match status" value="1"/>
</dbReference>
<comment type="similarity">
    <text evidence="1 9">Belongs to the SSRP1 family.</text>
</comment>
<dbReference type="InterPro" id="IPR050454">
    <property type="entry name" value="RTT106/SSRP1_HistChap/FACT"/>
</dbReference>
<dbReference type="SMART" id="SM01287">
    <property type="entry name" value="Rtt106"/>
    <property type="match status" value="1"/>
</dbReference>
<comment type="caution">
    <text evidence="12">The sequence shown here is derived from an EMBL/GenBank/DDBJ whole genome shotgun (WGS) entry which is preliminary data.</text>
</comment>
<dbReference type="PANTHER" id="PTHR45849:SF1">
    <property type="entry name" value="FACT COMPLEX SUBUNIT SSRP1"/>
    <property type="match status" value="1"/>
</dbReference>
<feature type="compositionally biased region" description="Polar residues" evidence="10">
    <location>
        <begin position="235"/>
        <end position="250"/>
    </location>
</feature>
<dbReference type="Pfam" id="PF21103">
    <property type="entry name" value="PH1_SSRP1-like"/>
    <property type="match status" value="1"/>
</dbReference>
<keyword evidence="13" id="KW-1185">Reference proteome</keyword>
<keyword evidence="5 9" id="KW-0805">Transcription regulation</keyword>
<dbReference type="InterPro" id="IPR048993">
    <property type="entry name" value="SSRP1-like_PH1"/>
</dbReference>
<dbReference type="GO" id="GO:0006281">
    <property type="term" value="P:DNA repair"/>
    <property type="evidence" value="ECO:0007669"/>
    <property type="project" value="UniProtKB-KW"/>
</dbReference>
<feature type="region of interest" description="Disordered" evidence="10">
    <location>
        <begin position="178"/>
        <end position="285"/>
    </location>
</feature>
<dbReference type="CDD" id="cd13231">
    <property type="entry name" value="PH2_SSRP1-like"/>
    <property type="match status" value="1"/>
</dbReference>
<keyword evidence="3 9" id="KW-0235">DNA replication</keyword>
<dbReference type="InterPro" id="IPR000969">
    <property type="entry name" value="SSRP1/POB3"/>
</dbReference>
<evidence type="ECO:0000256" key="9">
    <source>
        <dbReference type="RuleBase" id="RU364013"/>
    </source>
</evidence>
<evidence type="ECO:0000256" key="7">
    <source>
        <dbReference type="ARBA" id="ARBA00023204"/>
    </source>
</evidence>
<organism evidence="12 13">
    <name type="scientific">Oopsacas minuta</name>
    <dbReference type="NCBI Taxonomy" id="111878"/>
    <lineage>
        <taxon>Eukaryota</taxon>
        <taxon>Metazoa</taxon>
        <taxon>Porifera</taxon>
        <taxon>Hexactinellida</taxon>
        <taxon>Hexasterophora</taxon>
        <taxon>Lyssacinosida</taxon>
        <taxon>Leucopsacidae</taxon>
        <taxon>Oopsacas</taxon>
    </lineage>
</organism>
<reference evidence="12 13" key="1">
    <citation type="journal article" date="2023" name="BMC Biol.">
        <title>The compact genome of the sponge Oopsacas minuta (Hexactinellida) is lacking key metazoan core genes.</title>
        <authorList>
            <person name="Santini S."/>
            <person name="Schenkelaars Q."/>
            <person name="Jourda C."/>
            <person name="Duchesne M."/>
            <person name="Belahbib H."/>
            <person name="Rocher C."/>
            <person name="Selva M."/>
            <person name="Riesgo A."/>
            <person name="Vervoort M."/>
            <person name="Leys S.P."/>
            <person name="Kodjabachian L."/>
            <person name="Le Bivic A."/>
            <person name="Borchiellini C."/>
            <person name="Claverie J.M."/>
            <person name="Renard E."/>
        </authorList>
    </citation>
    <scope>NUCLEOTIDE SEQUENCE [LARGE SCALE GENOMIC DNA]</scope>
    <source>
        <strain evidence="12">SPO-2</strain>
    </source>
</reference>
<dbReference type="InterPro" id="IPR011993">
    <property type="entry name" value="PH-like_dom_sf"/>
</dbReference>
<keyword evidence="4 9" id="KW-0227">DNA damage</keyword>
<dbReference type="GO" id="GO:1902275">
    <property type="term" value="P:regulation of chromatin organization"/>
    <property type="evidence" value="ECO:0007669"/>
    <property type="project" value="TreeGrafter"/>
</dbReference>
<dbReference type="PRINTS" id="PR00887">
    <property type="entry name" value="SSRCOGNITION"/>
</dbReference>
<proteinExistence type="inferred from homology"/>
<evidence type="ECO:0000256" key="6">
    <source>
        <dbReference type="ARBA" id="ARBA00023163"/>
    </source>
</evidence>
<dbReference type="SUPFAM" id="SSF50729">
    <property type="entry name" value="PH domain-like"/>
    <property type="match status" value="1"/>
</dbReference>
<evidence type="ECO:0000256" key="8">
    <source>
        <dbReference type="ARBA" id="ARBA00023242"/>
    </source>
</evidence>
<evidence type="ECO:0000256" key="3">
    <source>
        <dbReference type="ARBA" id="ARBA00022705"/>
    </source>
</evidence>
<dbReference type="GO" id="GO:0003677">
    <property type="term" value="F:DNA binding"/>
    <property type="evidence" value="ECO:0007669"/>
    <property type="project" value="InterPro"/>
</dbReference>
<evidence type="ECO:0000313" key="12">
    <source>
        <dbReference type="EMBL" id="KAI6648011.1"/>
    </source>
</evidence>
<keyword evidence="2 9" id="KW-0158">Chromosome</keyword>
<sequence>MFIVKCLDPPIRHGQTRYNFVIQKYTKEDMCEITLHISQEDLETKFQDRLSRTMTGPTYEVYARILKELVGRKITISKNYKTRNGAHAISCALRANPGLLYPLEKAFLFIHKPPVLVRFDEVACVNFARVLGGSTIKSFDFEVENRNGTSYTFSNIAREDYPSLSEFVTQKKLAVKNKGQRNIRDTINEGMDDSDNEPDHYLEQMKLEGEMKDSEDEDSSYAAESEKDDDLEFDSQASISDSENEANANTEEQRAEPKPKKIERSRKESKSNSKSKKKEKTEKSSKVSLVFYTTVCIFVSLKSWL</sequence>
<feature type="domain" description="Histone chaperone RTT106/FACT complex subunit SPT16-like middle" evidence="11">
    <location>
        <begin position="86"/>
        <end position="178"/>
    </location>
</feature>
<comment type="subcellular location">
    <subcellularLocation>
        <location evidence="9">Nucleus</location>
    </subcellularLocation>
    <subcellularLocation>
        <location evidence="9">Chromosome</location>
    </subcellularLocation>
</comment>
<evidence type="ECO:0000259" key="11">
    <source>
        <dbReference type="SMART" id="SM01287"/>
    </source>
</evidence>
<feature type="compositionally biased region" description="Basic and acidic residues" evidence="10">
    <location>
        <begin position="251"/>
        <end position="271"/>
    </location>
</feature>
<protein>
    <recommendedName>
        <fullName evidence="9">FACT complex subunit SSRP1</fullName>
    </recommendedName>
</protein>
<dbReference type="EMBL" id="JAKMXF010000334">
    <property type="protein sequence ID" value="KAI6648011.1"/>
    <property type="molecule type" value="Genomic_DNA"/>
</dbReference>
<evidence type="ECO:0000256" key="4">
    <source>
        <dbReference type="ARBA" id="ARBA00022763"/>
    </source>
</evidence>
<keyword evidence="7 9" id="KW-0234">DNA repair</keyword>
<dbReference type="GO" id="GO:0042393">
    <property type="term" value="F:histone binding"/>
    <property type="evidence" value="ECO:0007669"/>
    <property type="project" value="TreeGrafter"/>
</dbReference>
<dbReference type="FunFam" id="2.30.29.30:FF:000098">
    <property type="entry name" value="Fact complex subunit ssrp1"/>
    <property type="match status" value="1"/>
</dbReference>
<gene>
    <name evidence="12" type="ORF">LOD99_8338</name>
</gene>
<evidence type="ECO:0000256" key="5">
    <source>
        <dbReference type="ARBA" id="ARBA00023015"/>
    </source>
</evidence>
<comment type="function">
    <text evidence="9">Component of the FACT complex, a general chromatin factor that acts to reorganize nucleosomes. The FACT complex is involved in multiple processes that require DNA as a template such as mRNA elongation, DNA replication and DNA repair. During transcription elongation the FACT complex acts as a histone chaperone that both destabilizes and restores nucleosomal structure. It facilitates the passage of RNA polymerase II and transcription by promoting the dissociation of one histone H2A-H2B dimer from the nucleosome, then subsequently promotes the reestablishment of the nucleosome following the passage of RNA polymerase II.</text>
</comment>
<accession>A0AAV7JHP8</accession>
<dbReference type="InterPro" id="IPR013719">
    <property type="entry name" value="RTT106/SPT16-like_middle_dom"/>
</dbReference>
<keyword evidence="6 9" id="KW-0804">Transcription</keyword>
<dbReference type="Gene3D" id="2.30.29.30">
    <property type="entry name" value="Pleckstrin-homology domain (PH domain)/Phosphotyrosine-binding domain (PTB)"/>
    <property type="match status" value="1"/>
</dbReference>